<keyword evidence="8" id="KW-1185">Reference proteome</keyword>
<evidence type="ECO:0000256" key="3">
    <source>
        <dbReference type="ARBA" id="ARBA00072052"/>
    </source>
</evidence>
<dbReference type="GO" id="GO:0005737">
    <property type="term" value="C:cytoplasm"/>
    <property type="evidence" value="ECO:0007669"/>
    <property type="project" value="TreeGrafter"/>
</dbReference>
<dbReference type="Proteomes" id="UP000018144">
    <property type="component" value="Unassembled WGS sequence"/>
</dbReference>
<reference evidence="7 8" key="1">
    <citation type="journal article" date="2013" name="PLoS Genet.">
        <title>The genome and development-dependent transcriptomes of Pyronema confluens: a window into fungal evolution.</title>
        <authorList>
            <person name="Traeger S."/>
            <person name="Altegoer F."/>
            <person name="Freitag M."/>
            <person name="Gabaldon T."/>
            <person name="Kempken F."/>
            <person name="Kumar A."/>
            <person name="Marcet-Houben M."/>
            <person name="Poggeler S."/>
            <person name="Stajich J.E."/>
            <person name="Nowrousian M."/>
        </authorList>
    </citation>
    <scope>NUCLEOTIDE SEQUENCE [LARGE SCALE GENOMIC DNA]</scope>
    <source>
        <strain evidence="8">CBS 100304</strain>
        <tissue evidence="7">Vegetative mycelium</tissue>
    </source>
</reference>
<dbReference type="OrthoDB" id="77251at2759"/>
<feature type="compositionally biased region" description="Basic and acidic residues" evidence="5">
    <location>
        <begin position="328"/>
        <end position="339"/>
    </location>
</feature>
<evidence type="ECO:0000313" key="7">
    <source>
        <dbReference type="EMBL" id="CCX15860.1"/>
    </source>
</evidence>
<dbReference type="InterPro" id="IPR006599">
    <property type="entry name" value="CARP_motif"/>
</dbReference>
<dbReference type="Pfam" id="PF01213">
    <property type="entry name" value="CAP_N-CM"/>
    <property type="match status" value="1"/>
</dbReference>
<dbReference type="InterPro" id="IPR053950">
    <property type="entry name" value="CAP_N"/>
</dbReference>
<dbReference type="Gene3D" id="1.25.40.330">
    <property type="entry name" value="Adenylate cyclase-associated CAP, N-terminal domain"/>
    <property type="match status" value="1"/>
</dbReference>
<dbReference type="PROSITE" id="PS51329">
    <property type="entry name" value="C_CAP_COFACTOR_C"/>
    <property type="match status" value="1"/>
</dbReference>
<dbReference type="GO" id="GO:0007015">
    <property type="term" value="P:actin filament organization"/>
    <property type="evidence" value="ECO:0007669"/>
    <property type="project" value="TreeGrafter"/>
</dbReference>
<feature type="region of interest" description="Disordered" evidence="5">
    <location>
        <begin position="328"/>
        <end position="378"/>
    </location>
</feature>
<dbReference type="eggNOG" id="KOG2675">
    <property type="taxonomic scope" value="Eukaryota"/>
</dbReference>
<feature type="region of interest" description="Disordered" evidence="5">
    <location>
        <begin position="271"/>
        <end position="312"/>
    </location>
</feature>
<dbReference type="GO" id="GO:0008179">
    <property type="term" value="F:adenylate cyclase binding"/>
    <property type="evidence" value="ECO:0007669"/>
    <property type="project" value="TreeGrafter"/>
</dbReference>
<gene>
    <name evidence="7" type="ORF">PCON_02319</name>
</gene>
<dbReference type="InterPro" id="IPR036223">
    <property type="entry name" value="CAP_C_sf"/>
</dbReference>
<dbReference type="InterPro" id="IPR013992">
    <property type="entry name" value="Adenylate_cyclase-assoc_CAP_N"/>
</dbReference>
<dbReference type="InterPro" id="IPR001837">
    <property type="entry name" value="Adenylate_cyclase-assoc_CAP"/>
</dbReference>
<evidence type="ECO:0000256" key="4">
    <source>
        <dbReference type="RuleBase" id="RU000647"/>
    </source>
</evidence>
<dbReference type="PANTHER" id="PTHR10652:SF0">
    <property type="entry name" value="ADENYLYL CYCLASE-ASSOCIATED PROTEIN"/>
    <property type="match status" value="1"/>
</dbReference>
<evidence type="ECO:0000256" key="5">
    <source>
        <dbReference type="SAM" id="MobiDB-lite"/>
    </source>
</evidence>
<dbReference type="SUPFAM" id="SSF69340">
    <property type="entry name" value="C-terminal domain of adenylylcyclase associated protein"/>
    <property type="match status" value="1"/>
</dbReference>
<dbReference type="InterPro" id="IPR018106">
    <property type="entry name" value="CAP_CS_N"/>
</dbReference>
<dbReference type="EMBL" id="HF936264">
    <property type="protein sequence ID" value="CCX15860.1"/>
    <property type="molecule type" value="Genomic_DNA"/>
</dbReference>
<comment type="similarity">
    <text evidence="1 4">Belongs to the CAP family.</text>
</comment>
<dbReference type="Pfam" id="PF21938">
    <property type="entry name" value="CAP_N"/>
    <property type="match status" value="1"/>
</dbReference>
<name>U4LN66_PYROM</name>
<evidence type="ECO:0000256" key="2">
    <source>
        <dbReference type="ARBA" id="ARBA00054756"/>
    </source>
</evidence>
<evidence type="ECO:0000259" key="6">
    <source>
        <dbReference type="PROSITE" id="PS51329"/>
    </source>
</evidence>
<feature type="domain" description="C-CAP/cofactor C-like" evidence="6">
    <location>
        <begin position="379"/>
        <end position="515"/>
    </location>
</feature>
<accession>U4LN66</accession>
<dbReference type="Gene3D" id="2.160.20.70">
    <property type="match status" value="1"/>
</dbReference>
<proteinExistence type="inferred from homology"/>
<dbReference type="AlphaFoldDB" id="U4LN66"/>
<dbReference type="STRING" id="1076935.U4LN66"/>
<comment type="function">
    <text evidence="2">The N-terminal domain binds to adenylyl cyclase, thereby enabling adenylyl cyclase to be activated by upstream regulatory signals, such as Ras. The C-terminal domain is required for normal cellular morphology and growth control.</text>
</comment>
<feature type="compositionally biased region" description="Pro residues" evidence="5">
    <location>
        <begin position="277"/>
        <end position="289"/>
    </location>
</feature>
<dbReference type="GO" id="GO:0019933">
    <property type="term" value="P:cAMP-mediated signaling"/>
    <property type="evidence" value="ECO:0007669"/>
    <property type="project" value="TreeGrafter"/>
</dbReference>
<dbReference type="InterPro" id="IPR017901">
    <property type="entry name" value="C-CAP_CF_C-like"/>
</dbReference>
<evidence type="ECO:0000313" key="8">
    <source>
        <dbReference type="Proteomes" id="UP000018144"/>
    </source>
</evidence>
<organism evidence="7 8">
    <name type="scientific">Pyronema omphalodes (strain CBS 100304)</name>
    <name type="common">Pyronema confluens</name>
    <dbReference type="NCBI Taxonomy" id="1076935"/>
    <lineage>
        <taxon>Eukaryota</taxon>
        <taxon>Fungi</taxon>
        <taxon>Dikarya</taxon>
        <taxon>Ascomycota</taxon>
        <taxon>Pezizomycotina</taxon>
        <taxon>Pezizomycetes</taxon>
        <taxon>Pezizales</taxon>
        <taxon>Pyronemataceae</taxon>
        <taxon>Pyronema</taxon>
    </lineage>
</organism>
<dbReference type="FunFam" id="1.25.40.330:FF:000001">
    <property type="entry name" value="Adenylyl cyclase-associated protein"/>
    <property type="match status" value="1"/>
</dbReference>
<feature type="compositionally biased region" description="Polar residues" evidence="5">
    <location>
        <begin position="340"/>
        <end position="357"/>
    </location>
</feature>
<protein>
    <recommendedName>
        <fullName evidence="3 4">Adenylyl cyclase-associated protein</fullName>
    </recommendedName>
</protein>
<evidence type="ECO:0000256" key="1">
    <source>
        <dbReference type="ARBA" id="ARBA00007659"/>
    </source>
</evidence>
<sequence>MAQPNQMNNLTTLIKRLEAATSRLEDLTTIIPPPGSDATSISSAVPAQGTRATIPALQDFAPVVAAPPAPKPPVVELPASIEEFDELIAKQVALYVQYSQQIGGLVAEQSKAVESCFAEQRKFLIITLKAKKPEAGSEAGSNLLMQLLSGMQAELTKVSNIRENNRASPLFNQISAVSEGMPALAWVTFDTKPADIVKEMRSAAEFYGNRVLKEHNQKDDVHNKWIQSFYDVLKALEAYVKQHHLMGVTWNYHGIDAAEALAASSSSPISLTVAGGAPPPPPPPPPPGPINFDGPSSPLSKVSSGGDMGSVFEQLNRGTSVTAGLKKVDKSQMTHKNPELRNNSIVSVQSRPGSSGSLRGKSPAPPLKSKPASLTKRKPAKIELEGNKWIVENFENDQNIIIDNTELNHSVFIFRCKNSTIQVKGKVNLITINECVKTNVVADSLVSGIELIKSYGFAIQVLGKVPNVQIDQCDGGQVYVSEESLDVEVFTSKTSAVNIYIPNAGEDGDSAERAVPEQLKHTIRNGQLVSEIVEHAG</sequence>
<dbReference type="PROSITE" id="PS01088">
    <property type="entry name" value="CAP_1"/>
    <property type="match status" value="1"/>
</dbReference>
<dbReference type="Pfam" id="PF08603">
    <property type="entry name" value="CAP_C"/>
    <property type="match status" value="1"/>
</dbReference>
<dbReference type="SUPFAM" id="SSF101278">
    <property type="entry name" value="N-terminal domain of adenylylcyclase associated protein, CAP"/>
    <property type="match status" value="1"/>
</dbReference>
<dbReference type="OMA" id="KSQQTHK"/>
<dbReference type="InterPro" id="IPR036222">
    <property type="entry name" value="CAP_N_sf"/>
</dbReference>
<dbReference type="GO" id="GO:0003779">
    <property type="term" value="F:actin binding"/>
    <property type="evidence" value="ECO:0007669"/>
    <property type="project" value="InterPro"/>
</dbReference>
<dbReference type="PANTHER" id="PTHR10652">
    <property type="entry name" value="ADENYLYL CYCLASE-ASSOCIATED PROTEIN"/>
    <property type="match status" value="1"/>
</dbReference>
<dbReference type="InterPro" id="IPR013912">
    <property type="entry name" value="Adenylate_cyclase-assoc_CAP_C"/>
</dbReference>
<dbReference type="InterPro" id="IPR016098">
    <property type="entry name" value="CAP/MinC_C"/>
</dbReference>
<dbReference type="SMART" id="SM00673">
    <property type="entry name" value="CARP"/>
    <property type="match status" value="2"/>
</dbReference>